<comment type="subunit">
    <text evidence="7">Monomer.</text>
</comment>
<proteinExistence type="inferred from homology"/>
<dbReference type="GO" id="GO:0004045">
    <property type="term" value="F:peptidyl-tRNA hydrolase activity"/>
    <property type="evidence" value="ECO:0007669"/>
    <property type="project" value="UniProtKB-UniRule"/>
</dbReference>
<dbReference type="InterPro" id="IPR018171">
    <property type="entry name" value="Pept_tRNA_hydro_CS"/>
</dbReference>
<dbReference type="PANTHER" id="PTHR17224">
    <property type="entry name" value="PEPTIDYL-TRNA HYDROLASE"/>
    <property type="match status" value="1"/>
</dbReference>
<feature type="binding site" evidence="7">
    <location>
        <position position="112"/>
    </location>
    <ligand>
        <name>tRNA</name>
        <dbReference type="ChEBI" id="CHEBI:17843"/>
    </ligand>
</feature>
<keyword evidence="4 7" id="KW-0694">RNA-binding</keyword>
<dbReference type="FunFam" id="3.40.50.1470:FF:000001">
    <property type="entry name" value="Peptidyl-tRNA hydrolase"/>
    <property type="match status" value="1"/>
</dbReference>
<dbReference type="SUPFAM" id="SSF53178">
    <property type="entry name" value="Peptidyl-tRNA hydrolase-like"/>
    <property type="match status" value="1"/>
</dbReference>
<feature type="binding site" evidence="7">
    <location>
        <position position="66"/>
    </location>
    <ligand>
        <name>tRNA</name>
        <dbReference type="ChEBI" id="CHEBI:17843"/>
    </ligand>
</feature>
<feature type="binding site" evidence="7">
    <location>
        <position position="64"/>
    </location>
    <ligand>
        <name>tRNA</name>
        <dbReference type="ChEBI" id="CHEBI:17843"/>
    </ligand>
</feature>
<dbReference type="HAMAP" id="MF_00083">
    <property type="entry name" value="Pept_tRNA_hydro_bact"/>
    <property type="match status" value="1"/>
</dbReference>
<dbReference type="GO" id="GO:0005737">
    <property type="term" value="C:cytoplasm"/>
    <property type="evidence" value="ECO:0007669"/>
    <property type="project" value="UniProtKB-SubCell"/>
</dbReference>
<keyword evidence="3 7" id="KW-0378">Hydrolase</keyword>
<dbReference type="PANTHER" id="PTHR17224:SF1">
    <property type="entry name" value="PEPTIDYL-TRNA HYDROLASE"/>
    <property type="match status" value="1"/>
</dbReference>
<dbReference type="GO" id="GO:0000049">
    <property type="term" value="F:tRNA binding"/>
    <property type="evidence" value="ECO:0007669"/>
    <property type="project" value="UniProtKB-UniRule"/>
</dbReference>
<comment type="catalytic activity">
    <reaction evidence="7">
        <text>an N-acyl-L-alpha-aminoacyl-tRNA + H2O = an N-acyl-L-amino acid + a tRNA + H(+)</text>
        <dbReference type="Rhea" id="RHEA:54448"/>
        <dbReference type="Rhea" id="RHEA-COMP:10123"/>
        <dbReference type="Rhea" id="RHEA-COMP:13883"/>
        <dbReference type="ChEBI" id="CHEBI:15377"/>
        <dbReference type="ChEBI" id="CHEBI:15378"/>
        <dbReference type="ChEBI" id="CHEBI:59874"/>
        <dbReference type="ChEBI" id="CHEBI:78442"/>
        <dbReference type="ChEBI" id="CHEBI:138191"/>
        <dbReference type="EC" id="3.1.1.29"/>
    </reaction>
</comment>
<reference evidence="9" key="1">
    <citation type="submission" date="2017-08" db="EMBL/GenBank/DDBJ databases">
        <title>A dynamic microbial community with high functional redundancy inhabits the cold, oxic subseafloor aquifer.</title>
        <authorList>
            <person name="Tully B.J."/>
            <person name="Wheat C.G."/>
            <person name="Glazer B.T."/>
            <person name="Huber J.A."/>
        </authorList>
    </citation>
    <scope>NUCLEOTIDE SEQUENCE [LARGE SCALE GENOMIC DNA]</scope>
</reference>
<comment type="function">
    <text evidence="7">Hydrolyzes ribosome-free peptidyl-tRNAs (with 1 or more amino acids incorporated), which drop off the ribosome during protein synthesis, or as a result of ribosome stalling.</text>
</comment>
<protein>
    <recommendedName>
        <fullName evidence="6 7">Peptidyl-tRNA hydrolase</fullName>
        <shortName evidence="7">Pth</shortName>
        <ecNumber evidence="1 7">3.1.1.29</ecNumber>
    </recommendedName>
</protein>
<evidence type="ECO:0000256" key="1">
    <source>
        <dbReference type="ARBA" id="ARBA00013260"/>
    </source>
</evidence>
<keyword evidence="7" id="KW-0963">Cytoplasm</keyword>
<dbReference type="AlphaFoldDB" id="A0A2A4TAS7"/>
<organism evidence="8 9">
    <name type="scientific">SAR324 cluster bacterium</name>
    <dbReference type="NCBI Taxonomy" id="2024889"/>
    <lineage>
        <taxon>Bacteria</taxon>
        <taxon>Deltaproteobacteria</taxon>
        <taxon>SAR324 cluster</taxon>
    </lineage>
</organism>
<evidence type="ECO:0000256" key="6">
    <source>
        <dbReference type="ARBA" id="ARBA00050038"/>
    </source>
</evidence>
<keyword evidence="2 7" id="KW-0820">tRNA-binding</keyword>
<feature type="active site" description="Proton acceptor" evidence="7">
    <location>
        <position position="19"/>
    </location>
</feature>
<dbReference type="Proteomes" id="UP000218113">
    <property type="component" value="Unassembled WGS sequence"/>
</dbReference>
<gene>
    <name evidence="7" type="primary">pth</name>
    <name evidence="8" type="ORF">COB67_00785</name>
</gene>
<evidence type="ECO:0000256" key="3">
    <source>
        <dbReference type="ARBA" id="ARBA00022801"/>
    </source>
</evidence>
<comment type="function">
    <text evidence="7">Catalyzes the release of premature peptidyl moieties from peptidyl-tRNA molecules trapped in stalled 50S ribosomal subunits, and thus maintains levels of free tRNAs and 50S ribosomes.</text>
</comment>
<comment type="caution">
    <text evidence="8">The sequence shown here is derived from an EMBL/GenBank/DDBJ whole genome shotgun (WGS) entry which is preliminary data.</text>
</comment>
<dbReference type="GO" id="GO:0006515">
    <property type="term" value="P:protein quality control for misfolded or incompletely synthesized proteins"/>
    <property type="evidence" value="ECO:0007669"/>
    <property type="project" value="UniProtKB-UniRule"/>
</dbReference>
<comment type="subcellular location">
    <subcellularLocation>
        <location evidence="7">Cytoplasm</location>
    </subcellularLocation>
</comment>
<evidence type="ECO:0000313" key="8">
    <source>
        <dbReference type="EMBL" id="PCI30720.1"/>
    </source>
</evidence>
<dbReference type="Gene3D" id="3.40.50.1470">
    <property type="entry name" value="Peptidyl-tRNA hydrolase"/>
    <property type="match status" value="1"/>
</dbReference>
<name>A0A2A4TAS7_9DELT</name>
<evidence type="ECO:0000256" key="2">
    <source>
        <dbReference type="ARBA" id="ARBA00022555"/>
    </source>
</evidence>
<feature type="binding site" evidence="7">
    <location>
        <position position="14"/>
    </location>
    <ligand>
        <name>tRNA</name>
        <dbReference type="ChEBI" id="CHEBI:17843"/>
    </ligand>
</feature>
<accession>A0A2A4TAS7</accession>
<evidence type="ECO:0000256" key="4">
    <source>
        <dbReference type="ARBA" id="ARBA00022884"/>
    </source>
</evidence>
<dbReference type="InterPro" id="IPR036416">
    <property type="entry name" value="Pept_tRNA_hydro_sf"/>
</dbReference>
<dbReference type="EMBL" id="NVSR01000002">
    <property type="protein sequence ID" value="PCI30720.1"/>
    <property type="molecule type" value="Genomic_DNA"/>
</dbReference>
<sequence length="187" mass="20477">MKIIVGLGNPGKKYEGTLHNAGFAAIDCLAETLGALQWTQRFKGLVAQGRYQGESFILLKPQTYMNVSGESVLACKQFFKADLEDVLVLSDDLDLAAGTLRYRAKGGHGGHNGLRNIIQLCGGNLFPRIKIGIGRPQGVKQVASYVLNKPPLEVQLLVEESIRQTTEYQLAFLKGLEIQIHQQAKLA</sequence>
<dbReference type="CDD" id="cd00462">
    <property type="entry name" value="PTH"/>
    <property type="match status" value="1"/>
</dbReference>
<dbReference type="EC" id="3.1.1.29" evidence="1 7"/>
<feature type="site" description="Discriminates between blocked and unblocked aminoacyl-tRNA" evidence="7">
    <location>
        <position position="9"/>
    </location>
</feature>
<dbReference type="InterPro" id="IPR001328">
    <property type="entry name" value="Pept_tRNA_hydro"/>
</dbReference>
<comment type="similarity">
    <text evidence="5 7">Belongs to the PTH family.</text>
</comment>
<dbReference type="Pfam" id="PF01195">
    <property type="entry name" value="Pept_tRNA_hydro"/>
    <property type="match status" value="1"/>
</dbReference>
<evidence type="ECO:0000256" key="5">
    <source>
        <dbReference type="ARBA" id="ARBA00038063"/>
    </source>
</evidence>
<dbReference type="GO" id="GO:0072344">
    <property type="term" value="P:rescue of stalled ribosome"/>
    <property type="evidence" value="ECO:0007669"/>
    <property type="project" value="UniProtKB-UniRule"/>
</dbReference>
<evidence type="ECO:0000256" key="7">
    <source>
        <dbReference type="HAMAP-Rule" id="MF_00083"/>
    </source>
</evidence>
<evidence type="ECO:0000313" key="9">
    <source>
        <dbReference type="Proteomes" id="UP000218113"/>
    </source>
</evidence>
<dbReference type="PROSITE" id="PS01196">
    <property type="entry name" value="PEPT_TRNA_HYDROL_2"/>
    <property type="match status" value="1"/>
</dbReference>
<feature type="site" description="Stabilizes the basic form of H active site to accept a proton" evidence="7">
    <location>
        <position position="91"/>
    </location>
</feature>
<dbReference type="NCBIfam" id="TIGR00447">
    <property type="entry name" value="pth"/>
    <property type="match status" value="1"/>
</dbReference>